<name>A0A9X3ESM8_9BACT</name>
<evidence type="ECO:0000313" key="2">
    <source>
        <dbReference type="Proteomes" id="UP001150924"/>
    </source>
</evidence>
<dbReference type="Proteomes" id="UP001150924">
    <property type="component" value="Unassembled WGS sequence"/>
</dbReference>
<keyword evidence="2" id="KW-1185">Reference proteome</keyword>
<evidence type="ECO:0008006" key="3">
    <source>
        <dbReference type="Google" id="ProtNLM"/>
    </source>
</evidence>
<dbReference type="InterPro" id="IPR011990">
    <property type="entry name" value="TPR-like_helical_dom_sf"/>
</dbReference>
<dbReference type="AlphaFoldDB" id="A0A9X3ESM8"/>
<comment type="caution">
    <text evidence="1">The sequence shown here is derived from an EMBL/GenBank/DDBJ whole genome shotgun (WGS) entry which is preliminary data.</text>
</comment>
<organism evidence="1 2">
    <name type="scientific">Nannocystis pusilla</name>
    <dbReference type="NCBI Taxonomy" id="889268"/>
    <lineage>
        <taxon>Bacteria</taxon>
        <taxon>Pseudomonadati</taxon>
        <taxon>Myxococcota</taxon>
        <taxon>Polyangia</taxon>
        <taxon>Nannocystales</taxon>
        <taxon>Nannocystaceae</taxon>
        <taxon>Nannocystis</taxon>
    </lineage>
</organism>
<sequence>MRRLAVALAAWPERTDVRLAFTVDEPATLVDVVPVAAAFDLDDAALHDYCQQQGERQAAAAPPAEAAVRRQLLAAADAARRQDLAGARRAYQAACTELESQRRTTEAAVVHITLGGLAFGLQDERAALDHFERAVAHGTTVGEPAIAAQAHLGAAGVLFTRKDLAGAALRYELAARDAAPGPLRIEALRMAGTCHLQLGDRTAAADAWQAAVTDAGALPAEARVQTTWKQAGEALLAQLQRSGQAAQAAHLRALLQAD</sequence>
<dbReference type="SUPFAM" id="SSF48452">
    <property type="entry name" value="TPR-like"/>
    <property type="match status" value="1"/>
</dbReference>
<gene>
    <name evidence="1" type="ORF">OV079_24490</name>
</gene>
<evidence type="ECO:0000313" key="1">
    <source>
        <dbReference type="EMBL" id="MCY1008664.1"/>
    </source>
</evidence>
<reference evidence="1" key="1">
    <citation type="submission" date="2022-11" db="EMBL/GenBank/DDBJ databases">
        <title>Minimal conservation of predation-associated metabolite biosynthetic gene clusters underscores biosynthetic potential of Myxococcota including descriptions for ten novel species: Archangium lansinium sp. nov., Myxococcus landrumus sp. nov., Nannocystis bai.</title>
        <authorList>
            <person name="Ahearne A."/>
            <person name="Stevens C."/>
            <person name="Phillips K."/>
        </authorList>
    </citation>
    <scope>NUCLEOTIDE SEQUENCE</scope>
    <source>
        <strain evidence="1">Na p29</strain>
    </source>
</reference>
<dbReference type="Gene3D" id="1.25.40.10">
    <property type="entry name" value="Tetratricopeptide repeat domain"/>
    <property type="match status" value="1"/>
</dbReference>
<dbReference type="EMBL" id="JAPNKE010000002">
    <property type="protein sequence ID" value="MCY1008664.1"/>
    <property type="molecule type" value="Genomic_DNA"/>
</dbReference>
<protein>
    <recommendedName>
        <fullName evidence="3">Tetratricopeptide repeat protein</fullName>
    </recommendedName>
</protein>
<accession>A0A9X3ESM8</accession>
<proteinExistence type="predicted"/>
<dbReference type="RefSeq" id="WP_267771269.1">
    <property type="nucleotide sequence ID" value="NZ_JAPNKE010000002.1"/>
</dbReference>